<proteinExistence type="predicted"/>
<dbReference type="EMBL" id="JAAGRN010000003">
    <property type="protein sequence ID" value="NDY82864.1"/>
    <property type="molecule type" value="Genomic_DNA"/>
</dbReference>
<feature type="domain" description="Smr" evidence="1">
    <location>
        <begin position="142"/>
        <end position="223"/>
    </location>
</feature>
<dbReference type="AlphaFoldDB" id="A0A6B2QZX1"/>
<dbReference type="Gene3D" id="3.30.1370.110">
    <property type="match status" value="1"/>
</dbReference>
<dbReference type="SUPFAM" id="SSF160443">
    <property type="entry name" value="SMR domain-like"/>
    <property type="match status" value="1"/>
</dbReference>
<protein>
    <submittedName>
        <fullName evidence="2">DNA mismatch repair protein MutS</fullName>
    </submittedName>
</protein>
<dbReference type="PROSITE" id="PS50828">
    <property type="entry name" value="SMR"/>
    <property type="match status" value="1"/>
</dbReference>
<dbReference type="PANTHER" id="PTHR35562:SF2">
    <property type="entry name" value="DNA ENDONUCLEASE SMRA-RELATED"/>
    <property type="match status" value="1"/>
</dbReference>
<dbReference type="Pfam" id="PF01713">
    <property type="entry name" value="Smr"/>
    <property type="match status" value="1"/>
</dbReference>
<gene>
    <name evidence="2" type="ORF">G3I67_06425</name>
</gene>
<organism evidence="2">
    <name type="scientific">Sheuella amnicola</name>
    <dbReference type="NCBI Taxonomy" id="2707330"/>
    <lineage>
        <taxon>Bacteria</taxon>
        <taxon>Pseudomonadati</taxon>
        <taxon>Pseudomonadota</taxon>
        <taxon>Betaproteobacteria</taxon>
        <taxon>Burkholderiales</taxon>
        <taxon>Alcaligenaceae</taxon>
        <taxon>Sheuella</taxon>
    </lineage>
</organism>
<accession>A0A6B2QZX1</accession>
<reference evidence="2" key="1">
    <citation type="submission" date="2020-02" db="EMBL/GenBank/DDBJ databases">
        <authorList>
            <person name="Chen W.-M."/>
        </authorList>
    </citation>
    <scope>NUCLEOTIDE SEQUENCE</scope>
    <source>
        <strain evidence="2">NBD-18</strain>
    </source>
</reference>
<evidence type="ECO:0000313" key="2">
    <source>
        <dbReference type="EMBL" id="NDY82864.1"/>
    </source>
</evidence>
<dbReference type="RefSeq" id="WP_163652751.1">
    <property type="nucleotide sequence ID" value="NZ_JAAGRN010000003.1"/>
</dbReference>
<sequence>MSKNKPGLSDLKRLRAIAQVAREAEQAKELARSKLATSKKAEPIGEDDLRLFARATQLVEPLKAARLRVAHPPLSSRPDIDRLTQKRARATGETIKVNTPQVSDGYTPIADTDQDISWSAQGVGPDTLRKLKRAWWPIGSQIDLHGLTRDQARQALLDFIEASRLHATRCALIIHGQGFGSQNSEGVLRSQVAQWLTQLDSIAAFATAPPTHGGRGALLVLIRLP</sequence>
<dbReference type="SMART" id="SM00463">
    <property type="entry name" value="SMR"/>
    <property type="match status" value="1"/>
</dbReference>
<dbReference type="PANTHER" id="PTHR35562">
    <property type="entry name" value="DNA ENDONUCLEASE SMRA-RELATED"/>
    <property type="match status" value="1"/>
</dbReference>
<dbReference type="InterPro" id="IPR036063">
    <property type="entry name" value="Smr_dom_sf"/>
</dbReference>
<name>A0A6B2QZX1_9BURK</name>
<dbReference type="InterPro" id="IPR002625">
    <property type="entry name" value="Smr_dom"/>
</dbReference>
<comment type="caution">
    <text evidence="2">The sequence shown here is derived from an EMBL/GenBank/DDBJ whole genome shotgun (WGS) entry which is preliminary data.</text>
</comment>
<evidence type="ECO:0000259" key="1">
    <source>
        <dbReference type="PROSITE" id="PS50828"/>
    </source>
</evidence>